<name>A0A2M4DF04_ANODA</name>
<feature type="signal peptide" evidence="1">
    <location>
        <begin position="1"/>
        <end position="25"/>
    </location>
</feature>
<dbReference type="AlphaFoldDB" id="A0A2M4DF04"/>
<keyword evidence="1" id="KW-0732">Signal</keyword>
<accession>A0A2M4DF04</accession>
<dbReference type="EMBL" id="GGFL01011901">
    <property type="protein sequence ID" value="MBW76079.1"/>
    <property type="molecule type" value="Transcribed_RNA"/>
</dbReference>
<evidence type="ECO:0000256" key="1">
    <source>
        <dbReference type="SAM" id="SignalP"/>
    </source>
</evidence>
<feature type="chain" id="PRO_5014688880" evidence="1">
    <location>
        <begin position="26"/>
        <end position="83"/>
    </location>
</feature>
<organism evidence="2">
    <name type="scientific">Anopheles darlingi</name>
    <name type="common">Mosquito</name>
    <dbReference type="NCBI Taxonomy" id="43151"/>
    <lineage>
        <taxon>Eukaryota</taxon>
        <taxon>Metazoa</taxon>
        <taxon>Ecdysozoa</taxon>
        <taxon>Arthropoda</taxon>
        <taxon>Hexapoda</taxon>
        <taxon>Insecta</taxon>
        <taxon>Pterygota</taxon>
        <taxon>Neoptera</taxon>
        <taxon>Endopterygota</taxon>
        <taxon>Diptera</taxon>
        <taxon>Nematocera</taxon>
        <taxon>Culicoidea</taxon>
        <taxon>Culicidae</taxon>
        <taxon>Anophelinae</taxon>
        <taxon>Anopheles</taxon>
    </lineage>
</organism>
<reference evidence="2" key="1">
    <citation type="submission" date="2018-01" db="EMBL/GenBank/DDBJ databases">
        <title>An insight into the sialome of Amazonian anophelines.</title>
        <authorList>
            <person name="Ribeiro J.M."/>
            <person name="Scarpassa V."/>
            <person name="Calvo E."/>
        </authorList>
    </citation>
    <scope>NUCLEOTIDE SEQUENCE</scope>
</reference>
<proteinExistence type="predicted"/>
<evidence type="ECO:0000313" key="2">
    <source>
        <dbReference type="EMBL" id="MBW76079.1"/>
    </source>
</evidence>
<protein>
    <submittedName>
        <fullName evidence="2">Putative secreted protein</fullName>
    </submittedName>
</protein>
<sequence length="83" mass="9524">MVFKRSYLIFFELWLFLLNTKLAHGLGTPESLPLASLTLELIKYDRDRVRKLHFLLLLASVGGASDLRRTCNSLSYTYTEKAS</sequence>